<evidence type="ECO:0000256" key="1">
    <source>
        <dbReference type="SAM" id="MobiDB-lite"/>
    </source>
</evidence>
<dbReference type="Proteomes" id="UP000297245">
    <property type="component" value="Unassembled WGS sequence"/>
</dbReference>
<gene>
    <name evidence="2" type="ORF">K435DRAFT_837864</name>
</gene>
<feature type="compositionally biased region" description="Polar residues" evidence="1">
    <location>
        <begin position="1"/>
        <end position="13"/>
    </location>
</feature>
<keyword evidence="3" id="KW-1185">Reference proteome</keyword>
<dbReference type="AlphaFoldDB" id="A0A4S8MAL3"/>
<accession>A0A4S8MAL3</accession>
<reference evidence="2 3" key="1">
    <citation type="journal article" date="2019" name="Nat. Ecol. Evol.">
        <title>Megaphylogeny resolves global patterns of mushroom evolution.</title>
        <authorList>
            <person name="Varga T."/>
            <person name="Krizsan K."/>
            <person name="Foldi C."/>
            <person name="Dima B."/>
            <person name="Sanchez-Garcia M."/>
            <person name="Sanchez-Ramirez S."/>
            <person name="Szollosi G.J."/>
            <person name="Szarkandi J.G."/>
            <person name="Papp V."/>
            <person name="Albert L."/>
            <person name="Andreopoulos W."/>
            <person name="Angelini C."/>
            <person name="Antonin V."/>
            <person name="Barry K.W."/>
            <person name="Bougher N.L."/>
            <person name="Buchanan P."/>
            <person name="Buyck B."/>
            <person name="Bense V."/>
            <person name="Catcheside P."/>
            <person name="Chovatia M."/>
            <person name="Cooper J."/>
            <person name="Damon W."/>
            <person name="Desjardin D."/>
            <person name="Finy P."/>
            <person name="Geml J."/>
            <person name="Haridas S."/>
            <person name="Hughes K."/>
            <person name="Justo A."/>
            <person name="Karasinski D."/>
            <person name="Kautmanova I."/>
            <person name="Kiss B."/>
            <person name="Kocsube S."/>
            <person name="Kotiranta H."/>
            <person name="LaButti K.M."/>
            <person name="Lechner B.E."/>
            <person name="Liimatainen K."/>
            <person name="Lipzen A."/>
            <person name="Lukacs Z."/>
            <person name="Mihaltcheva S."/>
            <person name="Morgado L.N."/>
            <person name="Niskanen T."/>
            <person name="Noordeloos M.E."/>
            <person name="Ohm R.A."/>
            <person name="Ortiz-Santana B."/>
            <person name="Ovrebo C."/>
            <person name="Racz N."/>
            <person name="Riley R."/>
            <person name="Savchenko A."/>
            <person name="Shiryaev A."/>
            <person name="Soop K."/>
            <person name="Spirin V."/>
            <person name="Szebenyi C."/>
            <person name="Tomsovsky M."/>
            <person name="Tulloss R.E."/>
            <person name="Uehling J."/>
            <person name="Grigoriev I.V."/>
            <person name="Vagvolgyi C."/>
            <person name="Papp T."/>
            <person name="Martin F.M."/>
            <person name="Miettinen O."/>
            <person name="Hibbett D.S."/>
            <person name="Nagy L.G."/>
        </authorList>
    </citation>
    <scope>NUCLEOTIDE SEQUENCE [LARGE SCALE GENOMIC DNA]</scope>
    <source>
        <strain evidence="2 3">CBS 962.96</strain>
    </source>
</reference>
<dbReference type="EMBL" id="ML179126">
    <property type="protein sequence ID" value="THU98988.1"/>
    <property type="molecule type" value="Genomic_DNA"/>
</dbReference>
<name>A0A4S8MAL3_DENBC</name>
<protein>
    <submittedName>
        <fullName evidence="2">Uncharacterized protein</fullName>
    </submittedName>
</protein>
<evidence type="ECO:0000313" key="2">
    <source>
        <dbReference type="EMBL" id="THU98988.1"/>
    </source>
</evidence>
<feature type="compositionally biased region" description="Basic and acidic residues" evidence="1">
    <location>
        <begin position="106"/>
        <end position="116"/>
    </location>
</feature>
<sequence>MSNRKQPQVQQSPAHDAQRAEAHSPTKAQRAKVGLAHKQPQKLAEPSLQRTKGGRYQSNGVTVGRPRAQQGPAHNAQRARVGSRITIINRNADERSEGVLSTRGPKRVESQLDSRKFSRAQPTMHKGQDHKLSRAQPTMRKGQRGVDSHSYRSKGGNVFSCADSHKFSRAQPTTLEGQEWVLAIHETNRITVRATELKTASRRRRASEGVMLVVLRNGGEGMMQKHQRK</sequence>
<proteinExistence type="predicted"/>
<feature type="region of interest" description="Disordered" evidence="1">
    <location>
        <begin position="95"/>
        <end position="153"/>
    </location>
</feature>
<organism evidence="2 3">
    <name type="scientific">Dendrothele bispora (strain CBS 962.96)</name>
    <dbReference type="NCBI Taxonomy" id="1314807"/>
    <lineage>
        <taxon>Eukaryota</taxon>
        <taxon>Fungi</taxon>
        <taxon>Dikarya</taxon>
        <taxon>Basidiomycota</taxon>
        <taxon>Agaricomycotina</taxon>
        <taxon>Agaricomycetes</taxon>
        <taxon>Agaricomycetidae</taxon>
        <taxon>Agaricales</taxon>
        <taxon>Agaricales incertae sedis</taxon>
        <taxon>Dendrothele</taxon>
    </lineage>
</organism>
<feature type="region of interest" description="Disordered" evidence="1">
    <location>
        <begin position="1"/>
        <end position="80"/>
    </location>
</feature>
<evidence type="ECO:0000313" key="3">
    <source>
        <dbReference type="Proteomes" id="UP000297245"/>
    </source>
</evidence>